<proteinExistence type="inferred from homology"/>
<dbReference type="GO" id="GO:0016020">
    <property type="term" value="C:membrane"/>
    <property type="evidence" value="ECO:0007669"/>
    <property type="project" value="InterPro"/>
</dbReference>
<evidence type="ECO:0000256" key="1">
    <source>
        <dbReference type="ARBA" id="ARBA00010894"/>
    </source>
</evidence>
<gene>
    <name evidence="3" type="ORF">TH68_05795</name>
</gene>
<feature type="transmembrane region" description="Helical" evidence="2">
    <location>
        <begin position="6"/>
        <end position="27"/>
    </location>
</feature>
<reference evidence="3 4" key="1">
    <citation type="submission" date="2015-01" db="EMBL/GenBank/DDBJ databases">
        <title>Lifestyle Evolution in Cyanobacterial Symbionts of Sponges.</title>
        <authorList>
            <person name="Burgsdorf I."/>
            <person name="Slaby B.M."/>
            <person name="Handley K.M."/>
            <person name="Haber M."/>
            <person name="Blom J."/>
            <person name="Marshall C.W."/>
            <person name="Gilbert J.A."/>
            <person name="Hentschel U."/>
            <person name="Steindler L."/>
        </authorList>
    </citation>
    <scope>NUCLEOTIDE SEQUENCE [LARGE SCALE GENOMIC DNA]</scope>
    <source>
        <strain evidence="3">142</strain>
    </source>
</reference>
<comment type="caution">
    <text evidence="3">The sequence shown here is derived from an EMBL/GenBank/DDBJ whole genome shotgun (WGS) entry which is preliminary data.</text>
</comment>
<dbReference type="EMBL" id="JXUO01000194">
    <property type="protein sequence ID" value="KKZ14026.1"/>
    <property type="molecule type" value="Genomic_DNA"/>
</dbReference>
<accession>A0A6N3X840</accession>
<dbReference type="AlphaFoldDB" id="A0A6N3X840"/>
<keyword evidence="2" id="KW-1133">Transmembrane helix</keyword>
<comment type="similarity">
    <text evidence="1">Belongs to the YggT family.</text>
</comment>
<evidence type="ECO:0000256" key="2">
    <source>
        <dbReference type="SAM" id="Phobius"/>
    </source>
</evidence>
<evidence type="ECO:0008006" key="5">
    <source>
        <dbReference type="Google" id="ProtNLM"/>
    </source>
</evidence>
<evidence type="ECO:0000313" key="4">
    <source>
        <dbReference type="Proteomes" id="UP000035054"/>
    </source>
</evidence>
<dbReference type="Pfam" id="PF02325">
    <property type="entry name" value="CCB3_YggT"/>
    <property type="match status" value="1"/>
</dbReference>
<protein>
    <recommendedName>
        <fullName evidence="5">Cell division protein</fullName>
    </recommendedName>
</protein>
<dbReference type="InterPro" id="IPR003425">
    <property type="entry name" value="CCB3/YggT"/>
</dbReference>
<dbReference type="PANTHER" id="PTHR33219">
    <property type="entry name" value="YLMG HOMOLOG PROTEIN 2, CHLOROPLASTIC"/>
    <property type="match status" value="1"/>
</dbReference>
<name>A0A6N3X840_9SYNE</name>
<keyword evidence="2" id="KW-0812">Transmembrane</keyword>
<evidence type="ECO:0000313" key="3">
    <source>
        <dbReference type="EMBL" id="KKZ14026.1"/>
    </source>
</evidence>
<sequence>MSPALLLIQSVSRLVDLYGFLLILYILSGWIPQLRHSMVGQILAQLSEPYLRLFRGIIPPLSGIDFSPILAFIVLRLVQVILSQALWAVVGGGWGA</sequence>
<dbReference type="Proteomes" id="UP000035054">
    <property type="component" value="Unassembled WGS sequence"/>
</dbReference>
<keyword evidence="2" id="KW-0472">Membrane</keyword>
<dbReference type="PANTHER" id="PTHR33219:SF14">
    <property type="entry name" value="PROTEIN COFACTOR ASSEMBLY OF COMPLEX C SUBUNIT B CCB3, CHLOROPLASTIC-RELATED"/>
    <property type="match status" value="1"/>
</dbReference>
<organism evidence="3 4">
    <name type="scientific">Candidatus Synechococcus spongiarum 142</name>
    <dbReference type="NCBI Taxonomy" id="1608213"/>
    <lineage>
        <taxon>Bacteria</taxon>
        <taxon>Bacillati</taxon>
        <taxon>Cyanobacteriota</taxon>
        <taxon>Cyanophyceae</taxon>
        <taxon>Synechococcales</taxon>
        <taxon>Synechococcaceae</taxon>
        <taxon>Synechococcus</taxon>
    </lineage>
</organism>